<evidence type="ECO:0000313" key="2">
    <source>
        <dbReference type="Proteomes" id="UP000306192"/>
    </source>
</evidence>
<keyword evidence="2" id="KW-1185">Reference proteome</keyword>
<gene>
    <name evidence="1" type="ORF">D4765_10955</name>
</gene>
<dbReference type="AlphaFoldDB" id="A0A4V4REW5"/>
<evidence type="ECO:0000313" key="1">
    <source>
        <dbReference type="EMBL" id="TIH35574.1"/>
    </source>
</evidence>
<dbReference type="EMBL" id="QYRT01000019">
    <property type="protein sequence ID" value="TIH35574.1"/>
    <property type="molecule type" value="Genomic_DNA"/>
</dbReference>
<dbReference type="RefSeq" id="WP_136642336.1">
    <property type="nucleotide sequence ID" value="NZ_QYRT01000019.1"/>
</dbReference>
<reference evidence="1 2" key="1">
    <citation type="journal article" date="2019" name="Microorganisms">
        <title>Systematic Affiliation and Genome Analysis of Subtercola vilae DB165(T) with Particular Emphasis on Cold Adaptation of an Isolate from a High-Altitude Cold Volcano Lake.</title>
        <authorList>
            <person name="Villalobos A.S."/>
            <person name="Wiese J."/>
            <person name="Imhoff J.F."/>
            <person name="Dorador C."/>
            <person name="Keller A."/>
            <person name="Hentschel U."/>
        </authorList>
    </citation>
    <scope>NUCLEOTIDE SEQUENCE [LARGE SCALE GENOMIC DNA]</scope>
    <source>
        <strain evidence="1 2">DB165</strain>
    </source>
</reference>
<dbReference type="Proteomes" id="UP000306192">
    <property type="component" value="Unassembled WGS sequence"/>
</dbReference>
<name>A0A4V4REW5_9MICO</name>
<dbReference type="OrthoDB" id="5126048at2"/>
<sequence>MAGRRNHRISVNIPEIDELGTIPVHNLVNFEGIHKVFDTQATFGGDVRARLVVDTVHGRKTVTVVLRYTSYKVRVGELDPAIVRLVRRRIRWLNLLNRVVVCEAQIVADPKNPALYTVLLNPTHSEARLQERAAPLGRPPIVR</sequence>
<comment type="caution">
    <text evidence="1">The sequence shown here is derived from an EMBL/GenBank/DDBJ whole genome shotgun (WGS) entry which is preliminary data.</text>
</comment>
<protein>
    <submittedName>
        <fullName evidence="1">Uncharacterized protein</fullName>
    </submittedName>
</protein>
<accession>A0A4V4REW5</accession>
<organism evidence="1 2">
    <name type="scientific">Subtercola vilae</name>
    <dbReference type="NCBI Taxonomy" id="2056433"/>
    <lineage>
        <taxon>Bacteria</taxon>
        <taxon>Bacillati</taxon>
        <taxon>Actinomycetota</taxon>
        <taxon>Actinomycetes</taxon>
        <taxon>Micrococcales</taxon>
        <taxon>Microbacteriaceae</taxon>
        <taxon>Subtercola</taxon>
    </lineage>
</organism>
<proteinExistence type="predicted"/>